<keyword evidence="11" id="KW-0406">Ion transport</keyword>
<evidence type="ECO:0000256" key="7">
    <source>
        <dbReference type="ARBA" id="ARBA00022729"/>
    </source>
</evidence>
<dbReference type="PANTHER" id="PTHR15929">
    <property type="entry name" value="STORE-OPERATED CALCIUM ENTRY-ASSOCIATED REGULATORY FACTOR"/>
    <property type="match status" value="1"/>
</dbReference>
<evidence type="ECO:0000256" key="5">
    <source>
        <dbReference type="ARBA" id="ARBA00022568"/>
    </source>
</evidence>
<dbReference type="GO" id="GO:0006816">
    <property type="term" value="P:calcium ion transport"/>
    <property type="evidence" value="ECO:0007669"/>
    <property type="project" value="UniProtKB-KW"/>
</dbReference>
<evidence type="ECO:0000256" key="13">
    <source>
        <dbReference type="ARBA" id="ARBA00031116"/>
    </source>
</evidence>
<keyword evidence="9" id="KW-0106">Calcium</keyword>
<evidence type="ECO:0000256" key="10">
    <source>
        <dbReference type="ARBA" id="ARBA00022989"/>
    </source>
</evidence>
<reference evidence="17 18" key="2">
    <citation type="journal article" date="2019" name="G3 (Bethesda)">
        <title>Hybrid Assembly of the Genome of the Entomopathogenic Nematode Steinernema carpocapsae Identifies the X-Chromosome.</title>
        <authorList>
            <person name="Serra L."/>
            <person name="Macchietto M."/>
            <person name="Macias-Munoz A."/>
            <person name="McGill C.J."/>
            <person name="Rodriguez I.M."/>
            <person name="Rodriguez B."/>
            <person name="Murad R."/>
            <person name="Mortazavi A."/>
        </authorList>
    </citation>
    <scope>NUCLEOTIDE SEQUENCE [LARGE SCALE GENOMIC DNA]</scope>
    <source>
        <strain evidence="17 18">ALL</strain>
    </source>
</reference>
<dbReference type="PANTHER" id="PTHR15929:SF0">
    <property type="entry name" value="STORE-OPERATED CALCIUM ENTRY-ASSOCIATED REGULATORY FACTOR"/>
    <property type="match status" value="1"/>
</dbReference>
<evidence type="ECO:0000256" key="12">
    <source>
        <dbReference type="ARBA" id="ARBA00023136"/>
    </source>
</evidence>
<evidence type="ECO:0000256" key="6">
    <source>
        <dbReference type="ARBA" id="ARBA00022692"/>
    </source>
</evidence>
<feature type="region of interest" description="Disordered" evidence="14">
    <location>
        <begin position="172"/>
        <end position="216"/>
    </location>
</feature>
<evidence type="ECO:0000313" key="18">
    <source>
        <dbReference type="Proteomes" id="UP000298663"/>
    </source>
</evidence>
<accession>A0A4U8ULR5</accession>
<evidence type="ECO:0000256" key="11">
    <source>
        <dbReference type="ARBA" id="ARBA00023065"/>
    </source>
</evidence>
<keyword evidence="12 15" id="KW-0472">Membrane</keyword>
<evidence type="ECO:0000256" key="4">
    <source>
        <dbReference type="ARBA" id="ARBA00022448"/>
    </source>
</evidence>
<organism evidence="17 18">
    <name type="scientific">Steinernema carpocapsae</name>
    <name type="common">Entomopathogenic nematode</name>
    <dbReference type="NCBI Taxonomy" id="34508"/>
    <lineage>
        <taxon>Eukaryota</taxon>
        <taxon>Metazoa</taxon>
        <taxon>Ecdysozoa</taxon>
        <taxon>Nematoda</taxon>
        <taxon>Chromadorea</taxon>
        <taxon>Rhabditida</taxon>
        <taxon>Tylenchina</taxon>
        <taxon>Panagrolaimomorpha</taxon>
        <taxon>Strongyloidoidea</taxon>
        <taxon>Steinernematidae</taxon>
        <taxon>Steinernema</taxon>
    </lineage>
</organism>
<evidence type="ECO:0000256" key="1">
    <source>
        <dbReference type="ARBA" id="ARBA00004115"/>
    </source>
</evidence>
<feature type="compositionally biased region" description="Low complexity" evidence="14">
    <location>
        <begin position="270"/>
        <end position="280"/>
    </location>
</feature>
<dbReference type="GO" id="GO:2001256">
    <property type="term" value="P:regulation of store-operated calcium entry"/>
    <property type="evidence" value="ECO:0007669"/>
    <property type="project" value="InterPro"/>
</dbReference>
<comment type="similarity">
    <text evidence="2">Belongs to the SARAF family.</text>
</comment>
<feature type="chain" id="PRO_5020612129" description="Store-operated calcium entry-associated regulatory factor" evidence="16">
    <location>
        <begin position="20"/>
        <end position="288"/>
    </location>
</feature>
<evidence type="ECO:0000313" key="17">
    <source>
        <dbReference type="EMBL" id="TMS32388.1"/>
    </source>
</evidence>
<feature type="region of interest" description="Disordered" evidence="14">
    <location>
        <begin position="242"/>
        <end position="288"/>
    </location>
</feature>
<reference evidence="17 18" key="1">
    <citation type="journal article" date="2015" name="Genome Biol.">
        <title>Comparative genomics of Steinernema reveals deeply conserved gene regulatory networks.</title>
        <authorList>
            <person name="Dillman A.R."/>
            <person name="Macchietto M."/>
            <person name="Porter C.F."/>
            <person name="Rogers A."/>
            <person name="Williams B."/>
            <person name="Antoshechkin I."/>
            <person name="Lee M.M."/>
            <person name="Goodwin Z."/>
            <person name="Lu X."/>
            <person name="Lewis E.E."/>
            <person name="Goodrich-Blair H."/>
            <person name="Stock S.P."/>
            <person name="Adams B.J."/>
            <person name="Sternberg P.W."/>
            <person name="Mortazavi A."/>
        </authorList>
    </citation>
    <scope>NUCLEOTIDE SEQUENCE [LARGE SCALE GENOMIC DNA]</scope>
    <source>
        <strain evidence="17 18">ALL</strain>
    </source>
</reference>
<keyword evidence="7 16" id="KW-0732">Signal</keyword>
<proteinExistence type="inferred from homology"/>
<evidence type="ECO:0000256" key="3">
    <source>
        <dbReference type="ARBA" id="ARBA00016584"/>
    </source>
</evidence>
<dbReference type="AlphaFoldDB" id="A0A4U8ULR5"/>
<keyword evidence="6 15" id="KW-0812">Transmembrane</keyword>
<dbReference type="GO" id="GO:0005789">
    <property type="term" value="C:endoplasmic reticulum membrane"/>
    <property type="evidence" value="ECO:0007669"/>
    <property type="project" value="UniProtKB-SubCell"/>
</dbReference>
<dbReference type="EMBL" id="AZBU02000001">
    <property type="protein sequence ID" value="TMS32388.1"/>
    <property type="molecule type" value="Genomic_DNA"/>
</dbReference>
<feature type="signal peptide" evidence="16">
    <location>
        <begin position="1"/>
        <end position="19"/>
    </location>
</feature>
<dbReference type="Proteomes" id="UP000298663">
    <property type="component" value="Unassembled WGS sequence"/>
</dbReference>
<sequence>MKSSIILLALSALLTTAVCEHKKVLLTDVRALTLHKGQYTTTRRGSPVEQVKCVGGAAKNAFTLRLVQCYNRGTDGLEVQWQCTADMPTKYVFGQLSVSCEGYNYPEDPYVLAGSCGLEYKLEYNPEYKGMKAAEDSNPLFYVFLFVIVLFAMYVFIRGPASDGFGADGYRGGPGYPPAPGSGGPPPPGFTPPPPYSDTRPKPGPSTSTFSQENRPGFWTGAGLGALGGYFMGSRTAGQSYRRRQGFGSGYDNPYDQPSTSSGIYRRSPESSPESFHSSTGFGGTSRR</sequence>
<keyword evidence="8" id="KW-0256">Endoplasmic reticulum</keyword>
<feature type="transmembrane region" description="Helical" evidence="15">
    <location>
        <begin position="139"/>
        <end position="157"/>
    </location>
</feature>
<keyword evidence="4" id="KW-0813">Transport</keyword>
<dbReference type="STRING" id="34508.A0A4U8ULR5"/>
<keyword evidence="5" id="KW-0109">Calcium transport</keyword>
<evidence type="ECO:0000256" key="2">
    <source>
        <dbReference type="ARBA" id="ARBA00006833"/>
    </source>
</evidence>
<evidence type="ECO:0000256" key="16">
    <source>
        <dbReference type="SAM" id="SignalP"/>
    </source>
</evidence>
<protein>
    <recommendedName>
        <fullName evidence="3">Store-operated calcium entry-associated regulatory factor</fullName>
    </recommendedName>
    <alternativeName>
        <fullName evidence="13">Transmembrane protein 66</fullName>
    </alternativeName>
</protein>
<evidence type="ECO:0000256" key="9">
    <source>
        <dbReference type="ARBA" id="ARBA00022837"/>
    </source>
</evidence>
<evidence type="ECO:0000256" key="8">
    <source>
        <dbReference type="ARBA" id="ARBA00022824"/>
    </source>
</evidence>
<name>A0A4U8ULR5_STECR</name>
<evidence type="ECO:0000256" key="15">
    <source>
        <dbReference type="SAM" id="Phobius"/>
    </source>
</evidence>
<gene>
    <name evidence="17" type="ORF">L596_000234</name>
</gene>
<keyword evidence="18" id="KW-1185">Reference proteome</keyword>
<feature type="compositionally biased region" description="Polar residues" evidence="14">
    <location>
        <begin position="205"/>
        <end position="214"/>
    </location>
</feature>
<comment type="caution">
    <text evidence="17">The sequence shown here is derived from an EMBL/GenBank/DDBJ whole genome shotgun (WGS) entry which is preliminary data.</text>
</comment>
<dbReference type="OrthoDB" id="20303at2759"/>
<dbReference type="Pfam" id="PF06682">
    <property type="entry name" value="SARAF"/>
    <property type="match status" value="1"/>
</dbReference>
<dbReference type="InterPro" id="IPR009567">
    <property type="entry name" value="SARAF"/>
</dbReference>
<evidence type="ECO:0000256" key="14">
    <source>
        <dbReference type="SAM" id="MobiDB-lite"/>
    </source>
</evidence>
<comment type="subcellular location">
    <subcellularLocation>
        <location evidence="1">Endoplasmic reticulum membrane</location>
        <topology evidence="1">Single-pass type I membrane protein</topology>
    </subcellularLocation>
</comment>
<keyword evidence="10 15" id="KW-1133">Transmembrane helix</keyword>
<feature type="compositionally biased region" description="Pro residues" evidence="14">
    <location>
        <begin position="175"/>
        <end position="196"/>
    </location>
</feature>